<sequence>MIKDKAPTWVSRLVRTRNFVFGAVSMFAVSIMAFLAETWQADNDIEGTAKCPVSGLDEVRHSTATRIETTYSPPQITCFQDGYPPMHLNTFASSITYYSAFILIAVAFVIFIVKMARFFGWFSRKRT</sequence>
<dbReference type="RefSeq" id="WP_204515673.1">
    <property type="nucleotide sequence ID" value="NZ_JAFBCP010000001.1"/>
</dbReference>
<keyword evidence="1" id="KW-0812">Transmembrane</keyword>
<name>A0ABS2SL83_9MICO</name>
<evidence type="ECO:0000256" key="1">
    <source>
        <dbReference type="SAM" id="Phobius"/>
    </source>
</evidence>
<feature type="transmembrane region" description="Helical" evidence="1">
    <location>
        <begin position="95"/>
        <end position="116"/>
    </location>
</feature>
<comment type="caution">
    <text evidence="2">The sequence shown here is derived from an EMBL/GenBank/DDBJ whole genome shotgun (WGS) entry which is preliminary data.</text>
</comment>
<keyword evidence="3" id="KW-1185">Reference proteome</keyword>
<dbReference type="EMBL" id="JAFBCP010000001">
    <property type="protein sequence ID" value="MBM7817022.1"/>
    <property type="molecule type" value="Genomic_DNA"/>
</dbReference>
<evidence type="ECO:0000313" key="3">
    <source>
        <dbReference type="Proteomes" id="UP000809290"/>
    </source>
</evidence>
<organism evidence="2 3">
    <name type="scientific">Brevibacterium paucivorans</name>
    <dbReference type="NCBI Taxonomy" id="170994"/>
    <lineage>
        <taxon>Bacteria</taxon>
        <taxon>Bacillati</taxon>
        <taxon>Actinomycetota</taxon>
        <taxon>Actinomycetes</taxon>
        <taxon>Micrococcales</taxon>
        <taxon>Brevibacteriaceae</taxon>
        <taxon>Brevibacterium</taxon>
    </lineage>
</organism>
<accession>A0ABS2SL83</accession>
<evidence type="ECO:0000313" key="2">
    <source>
        <dbReference type="EMBL" id="MBM7817022.1"/>
    </source>
</evidence>
<feature type="transmembrane region" description="Helical" evidence="1">
    <location>
        <begin position="20"/>
        <end position="36"/>
    </location>
</feature>
<protein>
    <recommendedName>
        <fullName evidence="4">Vitamin K epoxide reductase domain-containing protein</fullName>
    </recommendedName>
</protein>
<evidence type="ECO:0008006" key="4">
    <source>
        <dbReference type="Google" id="ProtNLM"/>
    </source>
</evidence>
<reference evidence="2 3" key="1">
    <citation type="submission" date="2021-01" db="EMBL/GenBank/DDBJ databases">
        <title>Sequencing the genomes of 1000 actinobacteria strains.</title>
        <authorList>
            <person name="Klenk H.-P."/>
        </authorList>
    </citation>
    <scope>NUCLEOTIDE SEQUENCE [LARGE SCALE GENOMIC DNA]</scope>
    <source>
        <strain evidence="2 3">DSM 13657</strain>
    </source>
</reference>
<dbReference type="Proteomes" id="UP000809290">
    <property type="component" value="Unassembled WGS sequence"/>
</dbReference>
<keyword evidence="1" id="KW-1133">Transmembrane helix</keyword>
<proteinExistence type="predicted"/>
<keyword evidence="1" id="KW-0472">Membrane</keyword>
<gene>
    <name evidence="2" type="ORF">JOE56_001716</name>
</gene>